<dbReference type="Proteomes" id="UP000243502">
    <property type="component" value="Chromosome 2"/>
</dbReference>
<evidence type="ECO:0000259" key="3">
    <source>
        <dbReference type="Pfam" id="PF02737"/>
    </source>
</evidence>
<dbReference type="SUPFAM" id="SSF51735">
    <property type="entry name" value="NAD(P)-binding Rossmann-fold domains"/>
    <property type="match status" value="1"/>
</dbReference>
<proteinExistence type="predicted"/>
<dbReference type="EMBL" id="CP026112">
    <property type="protein sequence ID" value="AUT63322.1"/>
    <property type="molecule type" value="Genomic_DNA"/>
</dbReference>
<dbReference type="GO" id="GO:0016616">
    <property type="term" value="F:oxidoreductase activity, acting on the CH-OH group of donors, NAD or NADP as acceptor"/>
    <property type="evidence" value="ECO:0007669"/>
    <property type="project" value="InterPro"/>
</dbReference>
<dbReference type="InterPro" id="IPR013328">
    <property type="entry name" value="6PGD_dom2"/>
</dbReference>
<evidence type="ECO:0000313" key="4">
    <source>
        <dbReference type="EMBL" id="AUT63322.1"/>
    </source>
</evidence>
<dbReference type="RefSeq" id="WP_042316402.1">
    <property type="nucleotide sequence ID" value="NZ_CP026112.1"/>
</dbReference>
<organism evidence="4 5">
    <name type="scientific">Paraburkholderia terrae</name>
    <dbReference type="NCBI Taxonomy" id="311230"/>
    <lineage>
        <taxon>Bacteria</taxon>
        <taxon>Pseudomonadati</taxon>
        <taxon>Pseudomonadota</taxon>
        <taxon>Betaproteobacteria</taxon>
        <taxon>Burkholderiales</taxon>
        <taxon>Burkholderiaceae</taxon>
        <taxon>Paraburkholderia</taxon>
    </lineage>
</organism>
<accession>A0A2I8EVA8</accession>
<evidence type="ECO:0000313" key="5">
    <source>
        <dbReference type="Proteomes" id="UP000243502"/>
    </source>
</evidence>
<dbReference type="SUPFAM" id="SSF48179">
    <property type="entry name" value="6-phosphogluconate dehydrogenase C-terminal domain-like"/>
    <property type="match status" value="1"/>
</dbReference>
<protein>
    <submittedName>
        <fullName evidence="4">3-hydroxyacyl-CoA dehydrogenase</fullName>
    </submittedName>
</protein>
<reference evidence="4 5" key="1">
    <citation type="submission" date="2018-01" db="EMBL/GenBank/DDBJ databases">
        <title>Species boundaries and ecological features among Paraburkholderia terrae DSMZ17804T, P. hospita DSMZ17164T and P. caribensis DSMZ13236T.</title>
        <authorList>
            <person name="Pratama A.A."/>
        </authorList>
    </citation>
    <scope>NUCLEOTIDE SEQUENCE [LARGE SCALE GENOMIC DNA]</scope>
    <source>
        <strain evidence="4 5">DSM 17804</strain>
    </source>
</reference>
<gene>
    <name evidence="4" type="ORF">C2L65_27715</name>
</gene>
<dbReference type="AlphaFoldDB" id="A0A2I8EVA8"/>
<evidence type="ECO:0000256" key="1">
    <source>
        <dbReference type="ARBA" id="ARBA00023002"/>
    </source>
</evidence>
<feature type="domain" description="3-hydroxyacyl-CoA dehydrogenase C-terminal" evidence="2">
    <location>
        <begin position="186"/>
        <end position="256"/>
    </location>
</feature>
<sequence length="313" mass="33560">MTKRPTTVAIVGTGVIGAGWTTHFLAHGFAVTATDPGEGAESRLRNWIDDSWPAVERLGLAEGASRDNLTFTTDLGAAVRDAGFIQESSPERLDVKQALIAKIESAAKAETIIASSSSGLSISEIQAGAKHPERIVLGHPFNPSHIIPLVEVCGGSLTSPDNIAKTMAFYASTGKKVIRINKEIKGHIANRLQAAIWQEAISLVERGIASVEDIDAAISHGPGLRWALLGPFLNLHASGGAGGITHVLQHLGAAQREWARDLGKYPETDDYIELVAAGVSAELESYDFPEMLRQRDELLIQLLEAKRNRAELP</sequence>
<dbReference type="Pfam" id="PF00725">
    <property type="entry name" value="3HCDH"/>
    <property type="match status" value="1"/>
</dbReference>
<dbReference type="GO" id="GO:0070403">
    <property type="term" value="F:NAD+ binding"/>
    <property type="evidence" value="ECO:0007669"/>
    <property type="project" value="InterPro"/>
</dbReference>
<dbReference type="Gene3D" id="3.40.50.720">
    <property type="entry name" value="NAD(P)-binding Rossmann-like Domain"/>
    <property type="match status" value="1"/>
</dbReference>
<dbReference type="InterPro" id="IPR008927">
    <property type="entry name" value="6-PGluconate_DH-like_C_sf"/>
</dbReference>
<dbReference type="KEGG" id="pter:C2L65_27715"/>
<dbReference type="InterPro" id="IPR036291">
    <property type="entry name" value="NAD(P)-bd_dom_sf"/>
</dbReference>
<dbReference type="InterPro" id="IPR006108">
    <property type="entry name" value="3HC_DH_C"/>
</dbReference>
<evidence type="ECO:0000259" key="2">
    <source>
        <dbReference type="Pfam" id="PF00725"/>
    </source>
</evidence>
<dbReference type="PANTHER" id="PTHR48075:SF5">
    <property type="entry name" value="3-HYDROXYBUTYRYL-COA DEHYDROGENASE"/>
    <property type="match status" value="1"/>
</dbReference>
<name>A0A2I8EVA8_9BURK</name>
<dbReference type="InterPro" id="IPR006176">
    <property type="entry name" value="3-OHacyl-CoA_DH_NAD-bd"/>
</dbReference>
<feature type="domain" description="3-hydroxyacyl-CoA dehydrogenase NAD binding" evidence="3">
    <location>
        <begin position="7"/>
        <end position="182"/>
    </location>
</feature>
<keyword evidence="1" id="KW-0560">Oxidoreductase</keyword>
<dbReference type="OrthoDB" id="9803287at2"/>
<dbReference type="Pfam" id="PF02737">
    <property type="entry name" value="3HCDH_N"/>
    <property type="match status" value="1"/>
</dbReference>
<dbReference type="Gene3D" id="1.10.1040.10">
    <property type="entry name" value="N-(1-d-carboxylethyl)-l-norvaline Dehydrogenase, domain 2"/>
    <property type="match status" value="1"/>
</dbReference>
<dbReference type="GO" id="GO:0006631">
    <property type="term" value="P:fatty acid metabolic process"/>
    <property type="evidence" value="ECO:0007669"/>
    <property type="project" value="InterPro"/>
</dbReference>
<dbReference type="PANTHER" id="PTHR48075">
    <property type="entry name" value="3-HYDROXYACYL-COA DEHYDROGENASE FAMILY PROTEIN"/>
    <property type="match status" value="1"/>
</dbReference>